<evidence type="ECO:0000256" key="3">
    <source>
        <dbReference type="ARBA" id="ARBA00023004"/>
    </source>
</evidence>
<dbReference type="InterPro" id="IPR017972">
    <property type="entry name" value="Cyt_P450_CS"/>
</dbReference>
<dbReference type="InterPro" id="IPR036396">
    <property type="entry name" value="Cyt_P450_sf"/>
</dbReference>
<evidence type="ECO:0000256" key="2">
    <source>
        <dbReference type="ARBA" id="ARBA00022723"/>
    </source>
</evidence>
<dbReference type="InterPro" id="IPR050121">
    <property type="entry name" value="Cytochrome_P450_monoxygenase"/>
</dbReference>
<keyword evidence="8" id="KW-1185">Reference proteome</keyword>
<evidence type="ECO:0000256" key="5">
    <source>
        <dbReference type="RuleBase" id="RU000461"/>
    </source>
</evidence>
<dbReference type="GO" id="GO:0004497">
    <property type="term" value="F:monooxygenase activity"/>
    <property type="evidence" value="ECO:0007669"/>
    <property type="project" value="UniProtKB-KW"/>
</dbReference>
<dbReference type="EMBL" id="KV460229">
    <property type="protein sequence ID" value="OBT96324.1"/>
    <property type="molecule type" value="Genomic_DNA"/>
</dbReference>
<evidence type="ECO:0000256" key="6">
    <source>
        <dbReference type="SAM" id="MobiDB-lite"/>
    </source>
</evidence>
<dbReference type="PANTHER" id="PTHR24305:SF223">
    <property type="entry name" value="CYTOCHROME P450-DIT2"/>
    <property type="match status" value="1"/>
</dbReference>
<evidence type="ECO:0000256" key="4">
    <source>
        <dbReference type="PIRSR" id="PIRSR602401-1"/>
    </source>
</evidence>
<dbReference type="PANTHER" id="PTHR24305">
    <property type="entry name" value="CYTOCHROME P450"/>
    <property type="match status" value="1"/>
</dbReference>
<dbReference type="PROSITE" id="PS00086">
    <property type="entry name" value="CYTOCHROME_P450"/>
    <property type="match status" value="1"/>
</dbReference>
<dbReference type="STRING" id="342668.A0A1B8GKG2"/>
<dbReference type="InterPro" id="IPR001128">
    <property type="entry name" value="Cyt_P450"/>
</dbReference>
<comment type="similarity">
    <text evidence="5">Belongs to the cytochrome P450 family.</text>
</comment>
<name>A0A1B8GKG2_9PEZI</name>
<dbReference type="OrthoDB" id="1470350at2759"/>
<feature type="region of interest" description="Disordered" evidence="6">
    <location>
        <begin position="325"/>
        <end position="349"/>
    </location>
</feature>
<reference evidence="7 8" key="1">
    <citation type="submission" date="2016-03" db="EMBL/GenBank/DDBJ databases">
        <title>Comparative genomics of Pseudogymnoascus destructans, the fungus causing white-nose syndrome of bats.</title>
        <authorList>
            <person name="Palmer J.M."/>
            <person name="Drees K.P."/>
            <person name="Foster J.T."/>
            <person name="Lindner D.L."/>
        </authorList>
    </citation>
    <scope>NUCLEOTIDE SEQUENCE [LARGE SCALE GENOMIC DNA]</scope>
    <source>
        <strain evidence="7 8">UAMH 10579</strain>
    </source>
</reference>
<dbReference type="GO" id="GO:0016705">
    <property type="term" value="F:oxidoreductase activity, acting on paired donors, with incorporation or reduction of molecular oxygen"/>
    <property type="evidence" value="ECO:0007669"/>
    <property type="project" value="InterPro"/>
</dbReference>
<feature type="region of interest" description="Disordered" evidence="6">
    <location>
        <begin position="507"/>
        <end position="529"/>
    </location>
</feature>
<feature type="binding site" description="axial binding residue" evidence="4">
    <location>
        <position position="549"/>
    </location>
    <ligand>
        <name>heme</name>
        <dbReference type="ChEBI" id="CHEBI:30413"/>
    </ligand>
    <ligandPart>
        <name>Fe</name>
        <dbReference type="ChEBI" id="CHEBI:18248"/>
    </ligandPart>
</feature>
<reference evidence="8" key="2">
    <citation type="journal article" date="2018" name="Nat. Commun.">
        <title>Extreme sensitivity to ultraviolet light in the fungal pathogen causing white-nose syndrome of bats.</title>
        <authorList>
            <person name="Palmer J.M."/>
            <person name="Drees K.P."/>
            <person name="Foster J.T."/>
            <person name="Lindner D.L."/>
        </authorList>
    </citation>
    <scope>NUCLEOTIDE SEQUENCE [LARGE SCALE GENOMIC DNA]</scope>
    <source>
        <strain evidence="8">UAMH 10579</strain>
    </source>
</reference>
<evidence type="ECO:0000256" key="1">
    <source>
        <dbReference type="ARBA" id="ARBA00001971"/>
    </source>
</evidence>
<dbReference type="Proteomes" id="UP000091956">
    <property type="component" value="Unassembled WGS sequence"/>
</dbReference>
<keyword evidence="5" id="KW-0560">Oxidoreductase</keyword>
<evidence type="ECO:0000313" key="8">
    <source>
        <dbReference type="Proteomes" id="UP000091956"/>
    </source>
</evidence>
<dbReference type="InterPro" id="IPR002401">
    <property type="entry name" value="Cyt_P450_E_grp-I"/>
</dbReference>
<dbReference type="RefSeq" id="XP_018130057.1">
    <property type="nucleotide sequence ID" value="XM_018275235.2"/>
</dbReference>
<dbReference type="AlphaFoldDB" id="A0A1B8GKG2"/>
<feature type="compositionally biased region" description="Basic and acidic residues" evidence="6">
    <location>
        <begin position="326"/>
        <end position="335"/>
    </location>
</feature>
<proteinExistence type="inferred from homology"/>
<sequence length="643" mass="72624">MVSLLVMVVAALPLYWAFSKFTRFRRNLKDAKSTGLPYVIQPVYPITLFWIISGKLWLKLINKTWPDSWHKSWSKFLSPDWSWNELYDAHRELGTDTFITVSPVTNMMWTADPSVIHQITTRQVGFPKPIKDYKVLDIYGRNVVTTEGPEWRMHRKATAPGFNETNNSLVFTESVAQAQGMIRKWMDGEEKSSRTLNDVPADCMRVALHIISAMGFGVRLLWPGDEFSTGDKDSGLIHMGDKPLGEHTMSFEKALSTVLDDIFVLMLTPRWLLKIAPMKRAKRAWESYKNWKLYMEELLEKKVEAELAGEKTLGMDIMGALVKSATDADRPDQKKSPGQLESNKGKRGLTDENIIGNSFVMLLAGHETTANTIHFSLMELAMAPSSQRNLQKEVCTIFGDSDPKTWDYAYSVNNLLGGMVGATMNEMLRLMPPVTNIPKMASANQDQVIVVDGQKHTLPKGLYINFNVVGAHRHPKCWPSKGVSKVSGKSDDLDDFIPERWLKEDASTHIEEDSEEEDFGGFTGKTSSAQLFRPTRGSFLPFSDGPRSCLGRRLAQVELIAVLAVIFQQYSIELAVDEWASDEEVANMSVPEKLEVYAKATKKAREVIRTASSMITLKLNFGQTYIPARLVKKGEERFIRYIE</sequence>
<dbReference type="Gene3D" id="1.10.630.10">
    <property type="entry name" value="Cytochrome P450"/>
    <property type="match status" value="1"/>
</dbReference>
<dbReference type="PRINTS" id="PR00385">
    <property type="entry name" value="P450"/>
</dbReference>
<keyword evidence="5" id="KW-0503">Monooxygenase</keyword>
<comment type="cofactor">
    <cofactor evidence="1 4">
        <name>heme</name>
        <dbReference type="ChEBI" id="CHEBI:30413"/>
    </cofactor>
</comment>
<evidence type="ECO:0008006" key="9">
    <source>
        <dbReference type="Google" id="ProtNLM"/>
    </source>
</evidence>
<dbReference type="SUPFAM" id="SSF48264">
    <property type="entry name" value="Cytochrome P450"/>
    <property type="match status" value="1"/>
</dbReference>
<dbReference type="PRINTS" id="PR00463">
    <property type="entry name" value="EP450I"/>
</dbReference>
<dbReference type="GO" id="GO:0020037">
    <property type="term" value="F:heme binding"/>
    <property type="evidence" value="ECO:0007669"/>
    <property type="project" value="InterPro"/>
</dbReference>
<keyword evidence="3 4" id="KW-0408">Iron</keyword>
<keyword evidence="4 5" id="KW-0349">Heme</keyword>
<dbReference type="CDD" id="cd11070">
    <property type="entry name" value="CYP56-like"/>
    <property type="match status" value="1"/>
</dbReference>
<dbReference type="GO" id="GO:0005506">
    <property type="term" value="F:iron ion binding"/>
    <property type="evidence" value="ECO:0007669"/>
    <property type="project" value="InterPro"/>
</dbReference>
<dbReference type="Pfam" id="PF00067">
    <property type="entry name" value="p450"/>
    <property type="match status" value="1"/>
</dbReference>
<organism evidence="7 8">
    <name type="scientific">Pseudogymnoascus verrucosus</name>
    <dbReference type="NCBI Taxonomy" id="342668"/>
    <lineage>
        <taxon>Eukaryota</taxon>
        <taxon>Fungi</taxon>
        <taxon>Dikarya</taxon>
        <taxon>Ascomycota</taxon>
        <taxon>Pezizomycotina</taxon>
        <taxon>Leotiomycetes</taxon>
        <taxon>Thelebolales</taxon>
        <taxon>Thelebolaceae</taxon>
        <taxon>Pseudogymnoascus</taxon>
    </lineage>
</organism>
<evidence type="ECO:0000313" key="7">
    <source>
        <dbReference type="EMBL" id="OBT96324.1"/>
    </source>
</evidence>
<keyword evidence="2 4" id="KW-0479">Metal-binding</keyword>
<gene>
    <name evidence="7" type="ORF">VE01_05775</name>
</gene>
<accession>A0A1B8GKG2</accession>
<protein>
    <recommendedName>
        <fullName evidence="9">Cytochrome P450-dit2</fullName>
    </recommendedName>
</protein>
<dbReference type="GeneID" id="28839161"/>